<reference evidence="1" key="1">
    <citation type="submission" date="2023-08" db="EMBL/GenBank/DDBJ databases">
        <title>Pelteobagrus vachellii genome.</title>
        <authorList>
            <person name="Liu H."/>
        </authorList>
    </citation>
    <scope>NUCLEOTIDE SEQUENCE</scope>
    <source>
        <strain evidence="1">PRFRI_2022a</strain>
        <tissue evidence="1">Muscle</tissue>
    </source>
</reference>
<dbReference type="AlphaFoldDB" id="A0AA88T5C8"/>
<accession>A0AA88T5C8</accession>
<name>A0AA88T5C8_TACVA</name>
<gene>
    <name evidence="1" type="ORF">Q7C36_003871</name>
</gene>
<protein>
    <submittedName>
        <fullName evidence="1">Uncharacterized protein</fullName>
    </submittedName>
</protein>
<dbReference type="Proteomes" id="UP001187315">
    <property type="component" value="Unassembled WGS sequence"/>
</dbReference>
<comment type="caution">
    <text evidence="1">The sequence shown here is derived from an EMBL/GenBank/DDBJ whole genome shotgun (WGS) entry which is preliminary data.</text>
</comment>
<dbReference type="EMBL" id="JAVHJS010000003">
    <property type="protein sequence ID" value="KAK2864717.1"/>
    <property type="molecule type" value="Genomic_DNA"/>
</dbReference>
<proteinExistence type="predicted"/>
<evidence type="ECO:0000313" key="2">
    <source>
        <dbReference type="Proteomes" id="UP001187315"/>
    </source>
</evidence>
<sequence>MALQSWYHPDIGISSSVLFRYSSTAFVLSLGPPTMPSISLLSSCGLAVARLCYFVSMRLRSFSSLSLFYNAVNALAFVPGAGVRGMKEAQAELSIHPNTHLWQTPGPHDSPRRPALQRANGSLLMTMWVEFIH</sequence>
<keyword evidence="2" id="KW-1185">Reference proteome</keyword>
<organism evidence="1 2">
    <name type="scientific">Tachysurus vachellii</name>
    <name type="common">Darkbarbel catfish</name>
    <name type="synonym">Pelteobagrus vachellii</name>
    <dbReference type="NCBI Taxonomy" id="175792"/>
    <lineage>
        <taxon>Eukaryota</taxon>
        <taxon>Metazoa</taxon>
        <taxon>Chordata</taxon>
        <taxon>Craniata</taxon>
        <taxon>Vertebrata</taxon>
        <taxon>Euteleostomi</taxon>
        <taxon>Actinopterygii</taxon>
        <taxon>Neopterygii</taxon>
        <taxon>Teleostei</taxon>
        <taxon>Ostariophysi</taxon>
        <taxon>Siluriformes</taxon>
        <taxon>Bagridae</taxon>
        <taxon>Tachysurus</taxon>
    </lineage>
</organism>
<evidence type="ECO:0000313" key="1">
    <source>
        <dbReference type="EMBL" id="KAK2864717.1"/>
    </source>
</evidence>